<name>A0A1W1VML5_9DEIO</name>
<evidence type="ECO:0000313" key="2">
    <source>
        <dbReference type="Proteomes" id="UP000192582"/>
    </source>
</evidence>
<accession>A0A1W1VML5</accession>
<gene>
    <name evidence="1" type="ORF">SAMN00790413_02453</name>
</gene>
<protein>
    <submittedName>
        <fullName evidence="1">Uncharacterized protein</fullName>
    </submittedName>
</protein>
<evidence type="ECO:0000313" key="1">
    <source>
        <dbReference type="EMBL" id="SMB94602.1"/>
    </source>
</evidence>
<organism evidence="1 2">
    <name type="scientific">Deinococcus hopiensis KR-140</name>
    <dbReference type="NCBI Taxonomy" id="695939"/>
    <lineage>
        <taxon>Bacteria</taxon>
        <taxon>Thermotogati</taxon>
        <taxon>Deinococcota</taxon>
        <taxon>Deinococci</taxon>
        <taxon>Deinococcales</taxon>
        <taxon>Deinococcaceae</taxon>
        <taxon>Deinococcus</taxon>
    </lineage>
</organism>
<dbReference type="OrthoDB" id="68589at2"/>
<keyword evidence="2" id="KW-1185">Reference proteome</keyword>
<dbReference type="Proteomes" id="UP000192582">
    <property type="component" value="Unassembled WGS sequence"/>
</dbReference>
<dbReference type="EMBL" id="FWWU01000009">
    <property type="protein sequence ID" value="SMB94602.1"/>
    <property type="molecule type" value="Genomic_DNA"/>
</dbReference>
<proteinExistence type="predicted"/>
<dbReference type="RefSeq" id="WP_084049721.1">
    <property type="nucleotide sequence ID" value="NZ_FWWU01000009.1"/>
</dbReference>
<sequence length="163" mass="17670">MNLPFRDAVAAALPSEERLRNKLELLPFTEWTELALVFSASLPEVDAVLAVPGAEGFAEALAASRGIPVLNASSLEGAQAGQDILLVTRDLTDGLNELRMLLQAEHHCLNVRAVASAIERTNDLGRVRLELQRLLVLSAVRLAGTPEGLVFERRVPQSWPQAS</sequence>
<dbReference type="AlphaFoldDB" id="A0A1W1VML5"/>
<reference evidence="1 2" key="1">
    <citation type="submission" date="2017-04" db="EMBL/GenBank/DDBJ databases">
        <authorList>
            <person name="Afonso C.L."/>
            <person name="Miller P.J."/>
            <person name="Scott M.A."/>
            <person name="Spackman E."/>
            <person name="Goraichik I."/>
            <person name="Dimitrov K.M."/>
            <person name="Suarez D.L."/>
            <person name="Swayne D.E."/>
        </authorList>
    </citation>
    <scope>NUCLEOTIDE SEQUENCE [LARGE SCALE GENOMIC DNA]</scope>
    <source>
        <strain evidence="1 2">KR-140</strain>
    </source>
</reference>